<dbReference type="Gene3D" id="3.30.300.20">
    <property type="match status" value="1"/>
</dbReference>
<dbReference type="PANTHER" id="PTHR11760">
    <property type="entry name" value="30S/40S RIBOSOMAL PROTEIN S3"/>
    <property type="match status" value="1"/>
</dbReference>
<dbReference type="InterPro" id="IPR009019">
    <property type="entry name" value="KH_sf_prok-type"/>
</dbReference>
<dbReference type="GO" id="GO:0022627">
    <property type="term" value="C:cytosolic small ribosomal subunit"/>
    <property type="evidence" value="ECO:0007669"/>
    <property type="project" value="TreeGrafter"/>
</dbReference>
<keyword evidence="7 9" id="KW-0687">Ribonucleoprotein</keyword>
<evidence type="ECO:0000256" key="7">
    <source>
        <dbReference type="ARBA" id="ARBA00023274"/>
    </source>
</evidence>
<dbReference type="InterPro" id="IPR036419">
    <property type="entry name" value="Ribosomal_S3_C_sf"/>
</dbReference>
<dbReference type="NCBIfam" id="TIGR01009">
    <property type="entry name" value="rpsC_bact"/>
    <property type="match status" value="1"/>
</dbReference>
<dbReference type="GO" id="GO:0009536">
    <property type="term" value="C:plastid"/>
    <property type="evidence" value="ECO:0007669"/>
    <property type="project" value="UniProtKB-SubCell"/>
</dbReference>
<organism evidence="11">
    <name type="scientific">Monotropa hypopitys var. americana</name>
    <dbReference type="NCBI Taxonomy" id="1862694"/>
    <lineage>
        <taxon>Eukaryota</taxon>
        <taxon>Viridiplantae</taxon>
        <taxon>Streptophyta</taxon>
        <taxon>Embryophyta</taxon>
        <taxon>Tracheophyta</taxon>
        <taxon>Spermatophyta</taxon>
        <taxon>Magnoliopsida</taxon>
        <taxon>eudicotyledons</taxon>
        <taxon>Gunneridae</taxon>
        <taxon>Pentapetalae</taxon>
        <taxon>asterids</taxon>
        <taxon>Ericales</taxon>
        <taxon>Ericaceae</taxon>
        <taxon>Pyroloideae</taxon>
        <taxon>Monotropeae</taxon>
        <taxon>Monotropa</taxon>
    </lineage>
</organism>
<dbReference type="InterPro" id="IPR018280">
    <property type="entry name" value="Ribosomal_uS3_CS"/>
</dbReference>
<comment type="subcellular location">
    <subcellularLocation>
        <location evidence="1">Plastid</location>
    </subcellularLocation>
</comment>
<dbReference type="Pfam" id="PF00189">
    <property type="entry name" value="Ribosomal_S3_C"/>
    <property type="match status" value="1"/>
</dbReference>
<dbReference type="Gene3D" id="3.30.1140.32">
    <property type="entry name" value="Ribosomal protein S3, C-terminal domain"/>
    <property type="match status" value="1"/>
</dbReference>
<dbReference type="FunFam" id="3.30.1140.32:FF:000003">
    <property type="entry name" value="30S ribosomal protein S3, chloroplastic"/>
    <property type="match status" value="1"/>
</dbReference>
<name>A0A221SQX9_9ERIC</name>
<evidence type="ECO:0000256" key="6">
    <source>
        <dbReference type="ARBA" id="ARBA00022980"/>
    </source>
</evidence>
<dbReference type="HAMAP" id="MF_01309_B">
    <property type="entry name" value="Ribosomal_uS3_B"/>
    <property type="match status" value="1"/>
</dbReference>
<accession>A0A221SQX9</accession>
<evidence type="ECO:0000313" key="11">
    <source>
        <dbReference type="EMBL" id="ASN78943.1"/>
    </source>
</evidence>
<dbReference type="SUPFAM" id="SSF54821">
    <property type="entry name" value="Ribosomal protein S3 C-terminal domain"/>
    <property type="match status" value="1"/>
</dbReference>
<comment type="subunit">
    <text evidence="3">Part of the 30S ribosomal subunit.</text>
</comment>
<evidence type="ECO:0000256" key="2">
    <source>
        <dbReference type="ARBA" id="ARBA00010761"/>
    </source>
</evidence>
<evidence type="ECO:0000256" key="4">
    <source>
        <dbReference type="ARBA" id="ARBA00022640"/>
    </source>
</evidence>
<dbReference type="EMBL" id="MF120264">
    <property type="protein sequence ID" value="ASN78943.1"/>
    <property type="molecule type" value="Genomic_DNA"/>
</dbReference>
<dbReference type="InterPro" id="IPR005704">
    <property type="entry name" value="Ribosomal_uS3_bac-typ"/>
</dbReference>
<evidence type="ECO:0000259" key="10">
    <source>
        <dbReference type="Pfam" id="PF00189"/>
    </source>
</evidence>
<dbReference type="SUPFAM" id="SSF54814">
    <property type="entry name" value="Prokaryotic type KH domain (KH-domain type II)"/>
    <property type="match status" value="1"/>
</dbReference>
<protein>
    <recommendedName>
        <fullName evidence="8">Small ribosomal subunit protein uS3c</fullName>
    </recommendedName>
</protein>
<dbReference type="AlphaFoldDB" id="A0A221SQX9"/>
<evidence type="ECO:0000256" key="8">
    <source>
        <dbReference type="ARBA" id="ARBA00035154"/>
    </source>
</evidence>
<proteinExistence type="inferred from homology"/>
<evidence type="ECO:0000256" key="5">
    <source>
        <dbReference type="ARBA" id="ARBA00022884"/>
    </source>
</evidence>
<dbReference type="GO" id="GO:0006412">
    <property type="term" value="P:translation"/>
    <property type="evidence" value="ECO:0007669"/>
    <property type="project" value="InterPro"/>
</dbReference>
<evidence type="ECO:0000256" key="3">
    <source>
        <dbReference type="ARBA" id="ARBA00011458"/>
    </source>
</evidence>
<keyword evidence="6 9" id="KW-0689">Ribosomal protein</keyword>
<geneLocation type="plastid" evidence="11"/>
<feature type="domain" description="Small ribosomal subunit protein uS3 C-terminal" evidence="10">
    <location>
        <begin position="136"/>
        <end position="218"/>
    </location>
</feature>
<evidence type="ECO:0000256" key="9">
    <source>
        <dbReference type="RuleBase" id="RU003624"/>
    </source>
</evidence>
<dbReference type="CDD" id="cd02412">
    <property type="entry name" value="KH-II_30S_S3"/>
    <property type="match status" value="1"/>
</dbReference>
<reference evidence="11" key="1">
    <citation type="journal article" date="2017" name="New Phytol.">
        <title>On the brink: the highly reduced plastomes of nonphotosynthetic Ericaceae.</title>
        <authorList>
            <person name="Braukmann T.W.A."/>
            <person name="Broe M.B."/>
            <person name="Stefanovic S."/>
            <person name="Freudenstein J.V."/>
        </authorList>
    </citation>
    <scope>NUCLEOTIDE SEQUENCE</scope>
</reference>
<keyword evidence="4 11" id="KW-0934">Plastid</keyword>
<dbReference type="PANTHER" id="PTHR11760:SF19">
    <property type="entry name" value="SMALL RIBOSOMAL SUBUNIT PROTEIN US3C"/>
    <property type="match status" value="1"/>
</dbReference>
<dbReference type="PROSITE" id="PS00548">
    <property type="entry name" value="RIBOSOMAL_S3"/>
    <property type="match status" value="1"/>
</dbReference>
<keyword evidence="5" id="KW-0694">RNA-binding</keyword>
<evidence type="ECO:0000256" key="1">
    <source>
        <dbReference type="ARBA" id="ARBA00004474"/>
    </source>
</evidence>
<sequence>MGQKINPLGFRLGTTQNNYSLWFAHPKDYSKGLEEDKKIRYFIKNYVKKKISKNVKNNMIVLSSLSGIACIEIKKRIDLIQVRIYIGFQKVFKENSIKELQINLQKKINSVNIKLNIATTLISKPYGNPLIIAQYIAGQLKHRVPFRKAMQKAIERTKKANIKGIRVQISGRLGGKDIARVEWIRKGRIPLQTIRAKVDYCSYPVQTIYGILGIKIWIFIDKKEVISH</sequence>
<dbReference type="InterPro" id="IPR057258">
    <property type="entry name" value="Ribosomal_uS3"/>
</dbReference>
<comment type="similarity">
    <text evidence="2 9">Belongs to the universal ribosomal protein uS3 family.</text>
</comment>
<dbReference type="InterPro" id="IPR001351">
    <property type="entry name" value="Ribosomal_uS3_C"/>
</dbReference>
<dbReference type="GO" id="GO:0003735">
    <property type="term" value="F:structural constituent of ribosome"/>
    <property type="evidence" value="ECO:0007669"/>
    <property type="project" value="InterPro"/>
</dbReference>
<dbReference type="GO" id="GO:0003723">
    <property type="term" value="F:RNA binding"/>
    <property type="evidence" value="ECO:0007669"/>
    <property type="project" value="UniProtKB-KW"/>
</dbReference>
<dbReference type="InterPro" id="IPR015946">
    <property type="entry name" value="KH_dom-like_a/b"/>
</dbReference>
<gene>
    <name evidence="11" type="primary">rp3</name>
</gene>